<feature type="domain" description="F-box" evidence="1">
    <location>
        <begin position="11"/>
        <end position="43"/>
    </location>
</feature>
<organism evidence="3">
    <name type="scientific">Tanacetum cinerariifolium</name>
    <name type="common">Dalmatian daisy</name>
    <name type="synonym">Chrysanthemum cinerariifolium</name>
    <dbReference type="NCBI Taxonomy" id="118510"/>
    <lineage>
        <taxon>Eukaryota</taxon>
        <taxon>Viridiplantae</taxon>
        <taxon>Streptophyta</taxon>
        <taxon>Embryophyta</taxon>
        <taxon>Tracheophyta</taxon>
        <taxon>Spermatophyta</taxon>
        <taxon>Magnoliopsida</taxon>
        <taxon>eudicotyledons</taxon>
        <taxon>Gunneridae</taxon>
        <taxon>Pentapetalae</taxon>
        <taxon>asterids</taxon>
        <taxon>campanulids</taxon>
        <taxon>Asterales</taxon>
        <taxon>Asteraceae</taxon>
        <taxon>Asteroideae</taxon>
        <taxon>Anthemideae</taxon>
        <taxon>Anthemidinae</taxon>
        <taxon>Tanacetum</taxon>
    </lineage>
</organism>
<protein>
    <recommendedName>
        <fullName evidence="4">F-box domain-containing protein</fullName>
    </recommendedName>
</protein>
<dbReference type="InterPro" id="IPR055411">
    <property type="entry name" value="LRR_FXL15/At3g58940/PEG3-like"/>
</dbReference>
<reference evidence="3" key="1">
    <citation type="journal article" date="2019" name="Sci. Rep.">
        <title>Draft genome of Tanacetum cinerariifolium, the natural source of mosquito coil.</title>
        <authorList>
            <person name="Yamashiro T."/>
            <person name="Shiraishi A."/>
            <person name="Satake H."/>
            <person name="Nakayama K."/>
        </authorList>
    </citation>
    <scope>NUCLEOTIDE SEQUENCE</scope>
</reference>
<sequence length="533" mass="61339">MQSVDEEVDRLSSLANDLIYKILSYVDIIYSLRLSVLSSRWRFIRTTMPTLNFQSHEVYSISSRYHEFVNDVLSARNNKIDVSSIILMLADVEDTILSVKRILEYAFSHNVQQLTVIWLREFQSPPFLLSSNSLKYLKMIGTLDCRSHSPWDLPALTTLHLYHVELYNCSSIVAICQNLKNLTLERCKVFEDEDSNGFTIINSRLVSLTLKKVDWYVGFVLVDTPQLKNFIFVDTPHWQRKTNALSELTISAPGLTYLRIKGSDFPNLSLDEFCSLDKVDLCISSPQKTDVHKIRDLFQRLHSVKSLALSLEIVELLSTSKEVISHQLSPFTSLKSFKIYPLQGLKAWKSEYCIERYPLKSILDMFETQPDQEQEAMTIKLCVEVTNYFLGSSSNATFTMVSHEEARAIKITIVAYHTMTVLWEILGNIEAYTDTKRANVEWKKTLADSFDEDFNMKIRPPGNTKVIFCMLQNIRLLLTKVLASKRVEMQARFLRLCAKTKSVVNKMAVDMKNQCDMKQHIFSGYVDEIALSL</sequence>
<dbReference type="PANTHER" id="PTHR32212:SF260">
    <property type="entry name" value="LEUCINE-RICH REPEAT DOMAIN SUPERFAMILY, F-BOX-LIKE DOMAIN SUPERFAMILY"/>
    <property type="match status" value="1"/>
</dbReference>
<dbReference type="Gene3D" id="3.80.10.10">
    <property type="entry name" value="Ribonuclease Inhibitor"/>
    <property type="match status" value="1"/>
</dbReference>
<gene>
    <name evidence="3" type="ORF">Tci_019401</name>
</gene>
<dbReference type="Pfam" id="PF24758">
    <property type="entry name" value="LRR_At5g56370"/>
    <property type="match status" value="1"/>
</dbReference>
<dbReference type="SUPFAM" id="SSF52047">
    <property type="entry name" value="RNI-like"/>
    <property type="match status" value="1"/>
</dbReference>
<evidence type="ECO:0000259" key="2">
    <source>
        <dbReference type="Pfam" id="PF24758"/>
    </source>
</evidence>
<name>A0A6L2KD77_TANCI</name>
<evidence type="ECO:0008006" key="4">
    <source>
        <dbReference type="Google" id="ProtNLM"/>
    </source>
</evidence>
<evidence type="ECO:0000313" key="3">
    <source>
        <dbReference type="EMBL" id="GEU47423.1"/>
    </source>
</evidence>
<dbReference type="EMBL" id="BKCJ010002270">
    <property type="protein sequence ID" value="GEU47423.1"/>
    <property type="molecule type" value="Genomic_DNA"/>
</dbReference>
<dbReference type="InterPro" id="IPR001810">
    <property type="entry name" value="F-box_dom"/>
</dbReference>
<comment type="caution">
    <text evidence="3">The sequence shown here is derived from an EMBL/GenBank/DDBJ whole genome shotgun (WGS) entry which is preliminary data.</text>
</comment>
<dbReference type="InterPro" id="IPR032675">
    <property type="entry name" value="LRR_dom_sf"/>
</dbReference>
<dbReference type="Pfam" id="PF00646">
    <property type="entry name" value="F-box"/>
    <property type="match status" value="1"/>
</dbReference>
<evidence type="ECO:0000259" key="1">
    <source>
        <dbReference type="Pfam" id="PF00646"/>
    </source>
</evidence>
<dbReference type="InterPro" id="IPR036047">
    <property type="entry name" value="F-box-like_dom_sf"/>
</dbReference>
<feature type="domain" description="F-box/LRR-repeat protein 15/At3g58940/PEG3-like LRR" evidence="2">
    <location>
        <begin position="100"/>
        <end position="273"/>
    </location>
</feature>
<dbReference type="SUPFAM" id="SSF81383">
    <property type="entry name" value="F-box domain"/>
    <property type="match status" value="1"/>
</dbReference>
<accession>A0A6L2KD77</accession>
<dbReference type="PANTHER" id="PTHR32212">
    <property type="entry name" value="CYCLIN-LIKE F-BOX"/>
    <property type="match status" value="1"/>
</dbReference>
<proteinExistence type="predicted"/>
<dbReference type="AlphaFoldDB" id="A0A6L2KD77"/>